<feature type="transmembrane region" description="Helical" evidence="1">
    <location>
        <begin position="6"/>
        <end position="22"/>
    </location>
</feature>
<dbReference type="Proteomes" id="UP000198575">
    <property type="component" value="Unassembled WGS sequence"/>
</dbReference>
<dbReference type="OrthoDB" id="5373240at2"/>
<feature type="transmembrane region" description="Helical" evidence="1">
    <location>
        <begin position="196"/>
        <end position="214"/>
    </location>
</feature>
<feature type="transmembrane region" description="Helical" evidence="1">
    <location>
        <begin position="123"/>
        <end position="142"/>
    </location>
</feature>
<feature type="transmembrane region" description="Helical" evidence="1">
    <location>
        <begin position="265"/>
        <end position="282"/>
    </location>
</feature>
<evidence type="ECO:0000313" key="3">
    <source>
        <dbReference type="Proteomes" id="UP000198575"/>
    </source>
</evidence>
<dbReference type="InterPro" id="IPR049458">
    <property type="entry name" value="EpsG-like"/>
</dbReference>
<proteinExistence type="predicted"/>
<protein>
    <submittedName>
        <fullName evidence="2">EpsG family protein</fullName>
    </submittedName>
</protein>
<sequence length="354" mass="39861">MLTYWFLFMFPAIAALLGRDRGPKDPRYPVKLTPPWIVFGIVLVVIIGLRYQVGGDWYNYLGHLEEARGESWSSLVMQSDPGYKLLNALSLSLGWEIYGVNTVAALIFSAGLIAFCRRLPKPWLASAVAVPYLVIVVAMGYSRQGMALGFSMLGLLALERKAAPRFAGWVVTATLFHRSAMLLLPIAALTATRKRVWIAFWIGVIGVIAYLAFLEREASYLYTQYFERGYESQGAFIRLGMNSLAAVLFLLLNRSFHMSPESTSLWRWISYLSLLLMGAYFVSPGSSAALDRLGLYLLPLQLVVYSYLPGVLGGRQKKLWVTLVLFYCALVLFVWLNFASNVYAWLPYRNIILE</sequence>
<dbReference type="STRING" id="578942.SAMN05216289_1144"/>
<feature type="transmembrane region" description="Helical" evidence="1">
    <location>
        <begin position="294"/>
        <end position="312"/>
    </location>
</feature>
<dbReference type="RefSeq" id="WP_092407806.1">
    <property type="nucleotide sequence ID" value="NZ_FOVF01000014.1"/>
</dbReference>
<feature type="transmembrane region" description="Helical" evidence="1">
    <location>
        <begin position="234"/>
        <end position="253"/>
    </location>
</feature>
<name>A0A1I4Y125_9GAMM</name>
<reference evidence="2 3" key="1">
    <citation type="submission" date="2016-10" db="EMBL/GenBank/DDBJ databases">
        <authorList>
            <person name="de Groot N.N."/>
        </authorList>
    </citation>
    <scope>NUCLEOTIDE SEQUENCE [LARGE SCALE GENOMIC DNA]</scope>
    <source>
        <strain evidence="2 3">CGMCC 1.7659</strain>
    </source>
</reference>
<keyword evidence="3" id="KW-1185">Reference proteome</keyword>
<evidence type="ECO:0000256" key="1">
    <source>
        <dbReference type="SAM" id="Phobius"/>
    </source>
</evidence>
<feature type="transmembrane region" description="Helical" evidence="1">
    <location>
        <begin position="319"/>
        <end position="338"/>
    </location>
</feature>
<feature type="transmembrane region" description="Helical" evidence="1">
    <location>
        <begin position="162"/>
        <end position="184"/>
    </location>
</feature>
<evidence type="ECO:0000313" key="2">
    <source>
        <dbReference type="EMBL" id="SFN31716.1"/>
    </source>
</evidence>
<dbReference type="EMBL" id="FOVF01000014">
    <property type="protein sequence ID" value="SFN31716.1"/>
    <property type="molecule type" value="Genomic_DNA"/>
</dbReference>
<dbReference type="AlphaFoldDB" id="A0A1I4Y125"/>
<organism evidence="2 3">
    <name type="scientific">Dokdonella immobilis</name>
    <dbReference type="NCBI Taxonomy" id="578942"/>
    <lineage>
        <taxon>Bacteria</taxon>
        <taxon>Pseudomonadati</taxon>
        <taxon>Pseudomonadota</taxon>
        <taxon>Gammaproteobacteria</taxon>
        <taxon>Lysobacterales</taxon>
        <taxon>Rhodanobacteraceae</taxon>
        <taxon>Dokdonella</taxon>
    </lineage>
</organism>
<keyword evidence="1" id="KW-0812">Transmembrane</keyword>
<feature type="transmembrane region" description="Helical" evidence="1">
    <location>
        <begin position="97"/>
        <end position="116"/>
    </location>
</feature>
<keyword evidence="1" id="KW-1133">Transmembrane helix</keyword>
<keyword evidence="1" id="KW-0472">Membrane</keyword>
<feature type="transmembrane region" description="Helical" evidence="1">
    <location>
        <begin position="34"/>
        <end position="53"/>
    </location>
</feature>
<dbReference type="Pfam" id="PF14897">
    <property type="entry name" value="EpsG"/>
    <property type="match status" value="1"/>
</dbReference>
<gene>
    <name evidence="2" type="ORF">SAMN05216289_1144</name>
</gene>
<accession>A0A1I4Y125</accession>